<dbReference type="PANTHER" id="PTHR13650:SF0">
    <property type="entry name" value="SPATACSIN"/>
    <property type="match status" value="1"/>
</dbReference>
<keyword evidence="4" id="KW-1185">Reference proteome</keyword>
<dbReference type="GO" id="GO:0045202">
    <property type="term" value="C:synapse"/>
    <property type="evidence" value="ECO:0007669"/>
    <property type="project" value="TreeGrafter"/>
</dbReference>
<dbReference type="Proteomes" id="UP000693946">
    <property type="component" value="Unassembled WGS sequence"/>
</dbReference>
<dbReference type="PANTHER" id="PTHR13650">
    <property type="entry name" value="SPATACSIN"/>
    <property type="match status" value="1"/>
</dbReference>
<evidence type="ECO:0000256" key="1">
    <source>
        <dbReference type="SAM" id="MobiDB-lite"/>
    </source>
</evidence>
<dbReference type="GO" id="GO:0030425">
    <property type="term" value="C:dendrite"/>
    <property type="evidence" value="ECO:0007669"/>
    <property type="project" value="TreeGrafter"/>
</dbReference>
<dbReference type="GO" id="GO:0005737">
    <property type="term" value="C:cytoplasm"/>
    <property type="evidence" value="ECO:0007669"/>
    <property type="project" value="TreeGrafter"/>
</dbReference>
<protein>
    <recommendedName>
        <fullName evidence="2">Spatacsin C-terminal domain-containing protein</fullName>
    </recommendedName>
</protein>
<evidence type="ECO:0000313" key="4">
    <source>
        <dbReference type="Proteomes" id="UP000693946"/>
    </source>
</evidence>
<dbReference type="EMBL" id="JAGKHQ010001398">
    <property type="protein sequence ID" value="KAG7456510.1"/>
    <property type="molecule type" value="Genomic_DNA"/>
</dbReference>
<comment type="caution">
    <text evidence="3">The sequence shown here is derived from an EMBL/GenBank/DDBJ whole genome shotgun (WGS) entry which is preliminary data.</text>
</comment>
<name>A0AAV6PBP7_SOLSE</name>
<proteinExistence type="predicted"/>
<gene>
    <name evidence="3" type="ORF">JOB18_019050</name>
</gene>
<dbReference type="GO" id="GO:0030424">
    <property type="term" value="C:axon"/>
    <property type="evidence" value="ECO:0007669"/>
    <property type="project" value="TreeGrafter"/>
</dbReference>
<accession>A0AAV6PBP7</accession>
<feature type="region of interest" description="Disordered" evidence="1">
    <location>
        <begin position="159"/>
        <end position="182"/>
    </location>
</feature>
<dbReference type="AlphaFoldDB" id="A0AAV6PBP7"/>
<dbReference type="GO" id="GO:0048489">
    <property type="term" value="P:synaptic vesicle transport"/>
    <property type="evidence" value="ECO:0007669"/>
    <property type="project" value="TreeGrafter"/>
</dbReference>
<dbReference type="InterPro" id="IPR028107">
    <property type="entry name" value="Spatacsin_C_dom"/>
</dbReference>
<dbReference type="GO" id="GO:0007268">
    <property type="term" value="P:chemical synaptic transmission"/>
    <property type="evidence" value="ECO:0007669"/>
    <property type="project" value="TreeGrafter"/>
</dbReference>
<organism evidence="3 4">
    <name type="scientific">Solea senegalensis</name>
    <name type="common">Senegalese sole</name>
    <dbReference type="NCBI Taxonomy" id="28829"/>
    <lineage>
        <taxon>Eukaryota</taxon>
        <taxon>Metazoa</taxon>
        <taxon>Chordata</taxon>
        <taxon>Craniata</taxon>
        <taxon>Vertebrata</taxon>
        <taxon>Euteleostomi</taxon>
        <taxon>Actinopterygii</taxon>
        <taxon>Neopterygii</taxon>
        <taxon>Teleostei</taxon>
        <taxon>Neoteleostei</taxon>
        <taxon>Acanthomorphata</taxon>
        <taxon>Carangaria</taxon>
        <taxon>Pleuronectiformes</taxon>
        <taxon>Pleuronectoidei</taxon>
        <taxon>Soleidae</taxon>
        <taxon>Solea</taxon>
    </lineage>
</organism>
<dbReference type="Pfam" id="PF14649">
    <property type="entry name" value="Spatacsin_C"/>
    <property type="match status" value="1"/>
</dbReference>
<dbReference type="GO" id="GO:0007409">
    <property type="term" value="P:axonogenesis"/>
    <property type="evidence" value="ECO:0007669"/>
    <property type="project" value="TreeGrafter"/>
</dbReference>
<reference evidence="3 4" key="1">
    <citation type="journal article" date="2021" name="Sci. Rep.">
        <title>Chromosome anchoring in Senegalese sole (Solea senegalensis) reveals sex-associated markers and genome rearrangements in flatfish.</title>
        <authorList>
            <person name="Guerrero-Cozar I."/>
            <person name="Gomez-Garrido J."/>
            <person name="Berbel C."/>
            <person name="Martinez-Blanch J.F."/>
            <person name="Alioto T."/>
            <person name="Claros M.G."/>
            <person name="Gagnaire P.A."/>
            <person name="Manchado M."/>
        </authorList>
    </citation>
    <scope>NUCLEOTIDE SEQUENCE [LARGE SCALE GENOMIC DNA]</scope>
    <source>
        <strain evidence="3">Sse05_10M</strain>
    </source>
</reference>
<evidence type="ECO:0000313" key="3">
    <source>
        <dbReference type="EMBL" id="KAG7456510.1"/>
    </source>
</evidence>
<sequence length="696" mass="78944">MKLLQEVNSQKSKPQWRRLETRVSFWKKCQEQLKTDGTDPRPASQFFLSQAKAPSVDTQTELPDVQEHCLLLGIAAHWLSLLAPPPGDELESLEKTLWRNQVRRQVLTAAMEKESVFNLPPPSVTSEMNTYEVLMREFSFSNISALNTERFLSVEGLPTPCEEQQQQQQEQEEVNDGSGLSPEERRVLSTLIGRLLDNGSVHEASRVCRYFSLYHSDVWVVLRCRGLASGELHPRPPEEASEPVLRSSIASSSSFSSLSLAMFPLPEDDDVVVELQRLLDQCRHGNNYCKQVLSLYQLSKELQSSFSQVCREEPRSVLEMLLLSDQPERFRKAQAFIRAQGLSADTVAQLVSSAVAHTLLASSTQDLQPVVELLIAAHDCFSLTCNMEGIVRVLQGARHLSHAYLAPGEHYSLLVRLLTGIGRYNEMTYVFDLLHQNHRFEMLLRKKVDMDRGQCSSLKTALLDYIKRCLPADSEKHNMVALCFSMRREIGENHEMAARTQLKIIEAQPWVVTPDLESSLVKVLGLLKDAAESFSKDSCLRQATRCVRTAKLVALQLHFLRQELDVRVINLRPAELLNTIVALPRCYQVFVVSEAYGYSPDWAEILYEKVVVKGDFVYLEELKRHRPLTSGLFEDIFKKLDAAPSSVTPNVKRLLTHCDDVYSCYRLAYQQNLNDVAETLLQDAKTSNYLNDRLAS</sequence>
<evidence type="ECO:0000259" key="2">
    <source>
        <dbReference type="Pfam" id="PF14649"/>
    </source>
</evidence>
<dbReference type="GO" id="GO:0008088">
    <property type="term" value="P:axo-dendritic transport"/>
    <property type="evidence" value="ECO:0007669"/>
    <property type="project" value="TreeGrafter"/>
</dbReference>
<dbReference type="InterPro" id="IPR028103">
    <property type="entry name" value="Spatacsin"/>
</dbReference>
<feature type="domain" description="Spatacsin C-terminal" evidence="2">
    <location>
        <begin position="361"/>
        <end position="640"/>
    </location>
</feature>